<dbReference type="EMBL" id="LWSA01000229">
    <property type="protein sequence ID" value="OCX69663.1"/>
    <property type="molecule type" value="Genomic_DNA"/>
</dbReference>
<dbReference type="Proteomes" id="UP000094893">
    <property type="component" value="Unassembled WGS sequence"/>
</dbReference>
<comment type="caution">
    <text evidence="2">The sequence shown here is derived from an EMBL/GenBank/DDBJ whole genome shotgun (WGS) entry which is preliminary data.</text>
</comment>
<proteinExistence type="predicted"/>
<evidence type="ECO:0000313" key="2">
    <source>
        <dbReference type="EMBL" id="OCX69663.1"/>
    </source>
</evidence>
<dbReference type="AlphaFoldDB" id="A0A1C2J4A2"/>
<protein>
    <submittedName>
        <fullName evidence="2">Uncharacterized protein</fullName>
    </submittedName>
</protein>
<accession>A0A1C2J4A2</accession>
<organism evidence="2 3">
    <name type="scientific">Acidithiobacillus thiooxidans</name>
    <name type="common">Thiobacillus thiooxidans</name>
    <dbReference type="NCBI Taxonomy" id="930"/>
    <lineage>
        <taxon>Bacteria</taxon>
        <taxon>Pseudomonadati</taxon>
        <taxon>Pseudomonadota</taxon>
        <taxon>Acidithiobacillia</taxon>
        <taxon>Acidithiobacillales</taxon>
        <taxon>Acidithiobacillaceae</taxon>
        <taxon>Acidithiobacillus</taxon>
    </lineage>
</organism>
<evidence type="ECO:0000313" key="3">
    <source>
        <dbReference type="Proteomes" id="UP000094893"/>
    </source>
</evidence>
<feature type="compositionally biased region" description="Basic and acidic residues" evidence="1">
    <location>
        <begin position="32"/>
        <end position="42"/>
    </location>
</feature>
<evidence type="ECO:0000256" key="1">
    <source>
        <dbReference type="SAM" id="MobiDB-lite"/>
    </source>
</evidence>
<feature type="region of interest" description="Disordered" evidence="1">
    <location>
        <begin position="1"/>
        <end position="42"/>
    </location>
</feature>
<name>A0A1C2J4A2_ACITH</name>
<gene>
    <name evidence="2" type="ORF">A6P07_16010</name>
</gene>
<sequence length="62" mass="7188">MPDDENPEKPKRGRPRKHDDIKAARRAASAAFRERQKARREAPEVQSKIIDLSVLPAWKIKK</sequence>
<reference evidence="2 3" key="1">
    <citation type="journal article" date="2016" name="Int. J. Mol. Sci.">
        <title>Comparative genomics of the extreme acidophile Acidithiobacillus thiooxidans reveals intraspecific divergence and niche adaptation.</title>
        <authorList>
            <person name="Zhang X."/>
            <person name="Feng X."/>
            <person name="Tao J."/>
            <person name="Ma L."/>
            <person name="Xiao Y."/>
            <person name="Liang Y."/>
            <person name="Liu X."/>
            <person name="Yin H."/>
        </authorList>
    </citation>
    <scope>NUCLEOTIDE SEQUENCE [LARGE SCALE GENOMIC DNA]</scope>
    <source>
        <strain evidence="2 3">A02</strain>
    </source>
</reference>
<dbReference type="RefSeq" id="WP_024895103.1">
    <property type="nucleotide sequence ID" value="NZ_JMEB01000160.1"/>
</dbReference>